<dbReference type="EMBL" id="CP060138">
    <property type="protein sequence ID" value="QQV75214.1"/>
    <property type="molecule type" value="Genomic_DNA"/>
</dbReference>
<gene>
    <name evidence="1" type="ORF">H6P87_00763</name>
</gene>
<evidence type="ECO:0000313" key="1">
    <source>
        <dbReference type="EMBL" id="QQV75214.1"/>
    </source>
</evidence>
<evidence type="ECO:0000313" key="2">
    <source>
        <dbReference type="Proteomes" id="UP000595296"/>
    </source>
</evidence>
<organism evidence="1 2">
    <name type="scientific">Rickettsia tillamookensis</name>
    <dbReference type="NCBI Taxonomy" id="2761623"/>
    <lineage>
        <taxon>Bacteria</taxon>
        <taxon>Pseudomonadati</taxon>
        <taxon>Pseudomonadota</taxon>
        <taxon>Alphaproteobacteria</taxon>
        <taxon>Rickettsiales</taxon>
        <taxon>Rickettsiaceae</taxon>
        <taxon>Rickettsieae</taxon>
        <taxon>Rickettsia</taxon>
        <taxon>spotted fever group</taxon>
    </lineage>
</organism>
<proteinExistence type="predicted"/>
<dbReference type="Proteomes" id="UP000595296">
    <property type="component" value="Chromosome"/>
</dbReference>
<name>A0A9E6MI22_9RICK</name>
<reference evidence="1 2" key="1">
    <citation type="journal article" date="2021" name="Int. J. Syst. Evol. Microbiol.">
        <title>Characterization of a novel transitional group Rickettsia species (Rickettsia tillamookensis sp. nov.) from the western black-legged tick, Ixodes pacificus.</title>
        <authorList>
            <person name="Gauthier D.T."/>
            <person name="Karpathy S.E."/>
            <person name="Grizzard S.L."/>
            <person name="Batra D."/>
            <person name="Rowe L.A."/>
            <person name="Paddock C.D."/>
        </authorList>
    </citation>
    <scope>NUCLEOTIDE SEQUENCE [LARGE SCALE GENOMIC DNA]</scope>
    <source>
        <strain evidence="1 2">Tillamook 23</strain>
    </source>
</reference>
<keyword evidence="2" id="KW-1185">Reference proteome</keyword>
<protein>
    <submittedName>
        <fullName evidence="1">Uncharacterized protein</fullName>
    </submittedName>
</protein>
<sequence>MKESLVEKLKKDTVKPLETTDYLSILIEIRKFIEASNIDNIALRQGLLSLEQVSKEAKNNNEAIIKGKDILELPAQNLPVTKSDPLKAEIFHILLNDCSDYYRNNEDVNNTYQWLKEVGVRFNAVRAANLDEETLILENFNFNKKSAELEPVVIELEQILETLGITKDNCDANDL</sequence>
<dbReference type="RefSeq" id="WP_246437695.1">
    <property type="nucleotide sequence ID" value="NZ_CP060138.2"/>
</dbReference>
<accession>A0A9E6MI22</accession>